<evidence type="ECO:0000256" key="2">
    <source>
        <dbReference type="ARBA" id="ARBA00022723"/>
    </source>
</evidence>
<keyword evidence="7" id="KW-1185">Reference proteome</keyword>
<evidence type="ECO:0000256" key="4">
    <source>
        <dbReference type="ARBA" id="ARBA00023014"/>
    </source>
</evidence>
<evidence type="ECO:0000259" key="5">
    <source>
        <dbReference type="SMART" id="SM00704"/>
    </source>
</evidence>
<dbReference type="GO" id="GO:0051537">
    <property type="term" value="F:2 iron, 2 sulfur cluster binding"/>
    <property type="evidence" value="ECO:0007669"/>
    <property type="project" value="UniProtKB-KW"/>
</dbReference>
<dbReference type="InterPro" id="IPR018967">
    <property type="entry name" value="FeS-contain_CDGSH-typ"/>
</dbReference>
<evidence type="ECO:0000256" key="1">
    <source>
        <dbReference type="ARBA" id="ARBA00022714"/>
    </source>
</evidence>
<dbReference type="Pfam" id="PF06902">
    <property type="entry name" value="Fer4_19"/>
    <property type="match status" value="1"/>
</dbReference>
<dbReference type="STRING" id="768704.Desmer_2888"/>
<gene>
    <name evidence="6" type="ordered locus">Desmer_2888</name>
</gene>
<dbReference type="RefSeq" id="WP_014903706.1">
    <property type="nucleotide sequence ID" value="NC_018515.1"/>
</dbReference>
<name>J7J0I3_DESMD</name>
<keyword evidence="2" id="KW-0479">Metal-binding</keyword>
<evidence type="ECO:0000313" key="6">
    <source>
        <dbReference type="EMBL" id="AFQ44793.1"/>
    </source>
</evidence>
<dbReference type="eggNOG" id="COG3592">
    <property type="taxonomic scope" value="Bacteria"/>
</dbReference>
<evidence type="ECO:0000313" key="7">
    <source>
        <dbReference type="Proteomes" id="UP000005262"/>
    </source>
</evidence>
<dbReference type="GO" id="GO:0046872">
    <property type="term" value="F:metal ion binding"/>
    <property type="evidence" value="ECO:0007669"/>
    <property type="project" value="UniProtKB-KW"/>
</dbReference>
<dbReference type="InterPro" id="IPR010693">
    <property type="entry name" value="Divergent_4Fe-4S_mono-cluster"/>
</dbReference>
<evidence type="ECO:0000256" key="3">
    <source>
        <dbReference type="ARBA" id="ARBA00023004"/>
    </source>
</evidence>
<dbReference type="Gene3D" id="3.40.5.90">
    <property type="entry name" value="CDGSH iron-sulfur domain, mitoNEET-type"/>
    <property type="match status" value="1"/>
</dbReference>
<keyword evidence="1" id="KW-0001">2Fe-2S</keyword>
<dbReference type="EMBL" id="CP003629">
    <property type="protein sequence ID" value="AFQ44793.1"/>
    <property type="molecule type" value="Genomic_DNA"/>
</dbReference>
<reference evidence="6 7" key="1">
    <citation type="journal article" date="2012" name="J. Bacteriol.">
        <title>Complete genome sequences of Desulfosporosinus orientis DSM765T, Desulfosporosinus youngiae DSM17734T, Desulfosporosinus meridiei DSM13257T, and Desulfosporosinus acidiphilus DSM22704T.</title>
        <authorList>
            <person name="Pester M."/>
            <person name="Brambilla E."/>
            <person name="Alazard D."/>
            <person name="Rattei T."/>
            <person name="Weinmaier T."/>
            <person name="Han J."/>
            <person name="Lucas S."/>
            <person name="Lapidus A."/>
            <person name="Cheng J.F."/>
            <person name="Goodwin L."/>
            <person name="Pitluck S."/>
            <person name="Peters L."/>
            <person name="Ovchinnikova G."/>
            <person name="Teshima H."/>
            <person name="Detter J.C."/>
            <person name="Han C.S."/>
            <person name="Tapia R."/>
            <person name="Land M.L."/>
            <person name="Hauser L."/>
            <person name="Kyrpides N.C."/>
            <person name="Ivanova N.N."/>
            <person name="Pagani I."/>
            <person name="Huntmann M."/>
            <person name="Wei C.L."/>
            <person name="Davenport K.W."/>
            <person name="Daligault H."/>
            <person name="Chain P.S."/>
            <person name="Chen A."/>
            <person name="Mavromatis K."/>
            <person name="Markowitz V."/>
            <person name="Szeto E."/>
            <person name="Mikhailova N."/>
            <person name="Pati A."/>
            <person name="Wagner M."/>
            <person name="Woyke T."/>
            <person name="Ollivier B."/>
            <person name="Klenk H.P."/>
            <person name="Spring S."/>
            <person name="Loy A."/>
        </authorList>
    </citation>
    <scope>NUCLEOTIDE SEQUENCE [LARGE SCALE GENOMIC DNA]</scope>
    <source>
        <strain evidence="7">ATCC BAA-275 / DSM 13257 / NCIMB 13706 / S10</strain>
    </source>
</reference>
<protein>
    <recommendedName>
        <fullName evidence="5">Iron-binding zinc finger CDGSH type domain-containing protein</fullName>
    </recommendedName>
</protein>
<keyword evidence="4" id="KW-0411">Iron-sulfur</keyword>
<dbReference type="AlphaFoldDB" id="J7J0I3"/>
<keyword evidence="3" id="KW-0408">Iron</keyword>
<feature type="domain" description="Iron-binding zinc finger CDGSH type" evidence="5">
    <location>
        <begin position="78"/>
        <end position="149"/>
    </location>
</feature>
<sequence>MKEYRNEHIIVHWYPELCAHPGTCLRLLPKVFNLEQRPWVNVDAAEPEEIIRAIDQCPSGALRYSLPKGSKVNAQRANGVGNLNYEDRNPSEVKIKVCSNGPLLVEGSSLLIGIDGKVLKEGGRIALCRCGYSEKRPFCDGVHSKKGWAPDRNDLI</sequence>
<organism evidence="6 7">
    <name type="scientific">Desulfosporosinus meridiei (strain ATCC BAA-275 / DSM 13257 / KCTC 12902 / NCIMB 13706 / S10)</name>
    <dbReference type="NCBI Taxonomy" id="768704"/>
    <lineage>
        <taxon>Bacteria</taxon>
        <taxon>Bacillati</taxon>
        <taxon>Bacillota</taxon>
        <taxon>Clostridia</taxon>
        <taxon>Eubacteriales</taxon>
        <taxon>Desulfitobacteriaceae</taxon>
        <taxon>Desulfosporosinus</taxon>
    </lineage>
</organism>
<proteinExistence type="predicted"/>
<accession>J7J0I3</accession>
<dbReference type="InterPro" id="IPR042216">
    <property type="entry name" value="MitoNEET_CISD"/>
</dbReference>
<dbReference type="eggNOG" id="COG3369">
    <property type="taxonomic scope" value="Bacteria"/>
</dbReference>
<dbReference type="OrthoDB" id="9793389at2"/>
<dbReference type="KEGG" id="dmi:Desmer_2888"/>
<dbReference type="Proteomes" id="UP000005262">
    <property type="component" value="Chromosome"/>
</dbReference>
<dbReference type="SMART" id="SM00704">
    <property type="entry name" value="ZnF_CDGSH"/>
    <property type="match status" value="1"/>
</dbReference>
<dbReference type="HOGENOM" id="CLU_142134_0_0_9"/>
<dbReference type="GO" id="GO:0005737">
    <property type="term" value="C:cytoplasm"/>
    <property type="evidence" value="ECO:0007669"/>
    <property type="project" value="UniProtKB-ARBA"/>
</dbReference>
<dbReference type="Gene3D" id="3.30.70.20">
    <property type="match status" value="1"/>
</dbReference>
<dbReference type="Pfam" id="PF09360">
    <property type="entry name" value="zf-CDGSH"/>
    <property type="match status" value="1"/>
</dbReference>
<reference evidence="7" key="2">
    <citation type="submission" date="2012-08" db="EMBL/GenBank/DDBJ databases">
        <title>Finished genome of Desulfosporosinus meridiei DSM 13257.</title>
        <authorList>
            <person name="Huntemann M."/>
            <person name="Wei C.-L."/>
            <person name="Han J."/>
            <person name="Detter J.C."/>
            <person name="Han C."/>
            <person name="Davenport K."/>
            <person name="Daligault H."/>
            <person name="Erkkila T."/>
            <person name="Gu W."/>
            <person name="Munk A.C.C."/>
            <person name="Teshima H."/>
            <person name="Xu Y."/>
            <person name="Chain P."/>
            <person name="Tapia R."/>
            <person name="Chen A."/>
            <person name="Krypides N."/>
            <person name="Mavromatis K."/>
            <person name="Markowitz V."/>
            <person name="Szeto E."/>
            <person name="Ivanova N."/>
            <person name="Mikhailova N."/>
            <person name="Ovchinnikova G."/>
            <person name="Pagani I."/>
            <person name="Pati A."/>
            <person name="Goodwin L."/>
            <person name="Peters L."/>
            <person name="Pitluck S."/>
            <person name="Woyke T."/>
            <person name="Pester M."/>
            <person name="Spring S."/>
            <person name="Ollivier B."/>
            <person name="Rattei T."/>
            <person name="Klenk H.-P."/>
            <person name="Wagner M."/>
            <person name="Loy A."/>
        </authorList>
    </citation>
    <scope>NUCLEOTIDE SEQUENCE [LARGE SCALE GENOMIC DNA]</scope>
    <source>
        <strain evidence="7">ATCC BAA-275 / DSM 13257 / NCIMB 13706 / S10</strain>
    </source>
</reference>